<dbReference type="Pfam" id="PF07690">
    <property type="entry name" value="MFS_1"/>
    <property type="match status" value="1"/>
</dbReference>
<dbReference type="AlphaFoldDB" id="V5SI05"/>
<dbReference type="PANTHER" id="PTHR12778:SF10">
    <property type="entry name" value="MAJOR FACILITATOR SUPERFAMILY DOMAIN-CONTAINING PROTEIN 3"/>
    <property type="match status" value="1"/>
</dbReference>
<feature type="transmembrane region" description="Helical" evidence="7">
    <location>
        <begin position="355"/>
        <end position="376"/>
    </location>
</feature>
<feature type="transmembrane region" description="Helical" evidence="7">
    <location>
        <begin position="45"/>
        <end position="68"/>
    </location>
</feature>
<proteinExistence type="inferred from homology"/>
<keyword evidence="4 7" id="KW-0812">Transmembrane</keyword>
<keyword evidence="9" id="KW-1185">Reference proteome</keyword>
<dbReference type="Gene3D" id="1.20.1250.20">
    <property type="entry name" value="MFS general substrate transporter like domains"/>
    <property type="match status" value="2"/>
</dbReference>
<dbReference type="OrthoDB" id="9787815at2"/>
<feature type="transmembrane region" description="Helical" evidence="7">
    <location>
        <begin position="319"/>
        <end position="343"/>
    </location>
</feature>
<feature type="transmembrane region" description="Helical" evidence="7">
    <location>
        <begin position="382"/>
        <end position="401"/>
    </location>
</feature>
<keyword evidence="3" id="KW-0813">Transport</keyword>
<organism evidence="8 9">
    <name type="scientific">Hyphomicrobium nitrativorans NL23</name>
    <dbReference type="NCBI Taxonomy" id="1029756"/>
    <lineage>
        <taxon>Bacteria</taxon>
        <taxon>Pseudomonadati</taxon>
        <taxon>Pseudomonadota</taxon>
        <taxon>Alphaproteobacteria</taxon>
        <taxon>Hyphomicrobiales</taxon>
        <taxon>Hyphomicrobiaceae</taxon>
        <taxon>Hyphomicrobium</taxon>
    </lineage>
</organism>
<feature type="transmembrane region" description="Helical" evidence="7">
    <location>
        <begin position="183"/>
        <end position="200"/>
    </location>
</feature>
<feature type="transmembrane region" description="Helical" evidence="7">
    <location>
        <begin position="116"/>
        <end position="138"/>
    </location>
</feature>
<dbReference type="GO" id="GO:0022857">
    <property type="term" value="F:transmembrane transporter activity"/>
    <property type="evidence" value="ECO:0007669"/>
    <property type="project" value="InterPro"/>
</dbReference>
<feature type="transmembrane region" description="Helical" evidence="7">
    <location>
        <begin position="89"/>
        <end position="110"/>
    </location>
</feature>
<evidence type="ECO:0000256" key="3">
    <source>
        <dbReference type="ARBA" id="ARBA00022448"/>
    </source>
</evidence>
<dbReference type="HOGENOM" id="CLU_029352_4_2_5"/>
<dbReference type="PANTHER" id="PTHR12778">
    <property type="entry name" value="SOLUTE CARRIER FAMILY 33 ACETYL-COA TRANSPORTER -RELATED"/>
    <property type="match status" value="1"/>
</dbReference>
<comment type="subcellular location">
    <subcellularLocation>
        <location evidence="1">Membrane</location>
        <topology evidence="1">Multi-pass membrane protein</topology>
    </subcellularLocation>
</comment>
<comment type="similarity">
    <text evidence="2">Belongs to the major facilitator superfamily.</text>
</comment>
<protein>
    <submittedName>
        <fullName evidence="8">MFS transporter</fullName>
    </submittedName>
</protein>
<dbReference type="KEGG" id="hni:W911_16780"/>
<feature type="transmembrane region" description="Helical" evidence="7">
    <location>
        <begin position="20"/>
        <end position="39"/>
    </location>
</feature>
<dbReference type="EMBL" id="CP006912">
    <property type="protein sequence ID" value="AHB49680.1"/>
    <property type="molecule type" value="Genomic_DNA"/>
</dbReference>
<evidence type="ECO:0000256" key="4">
    <source>
        <dbReference type="ARBA" id="ARBA00022692"/>
    </source>
</evidence>
<dbReference type="InterPro" id="IPR004752">
    <property type="entry name" value="AmpG_permease/AT-1"/>
</dbReference>
<keyword evidence="6 7" id="KW-0472">Membrane</keyword>
<evidence type="ECO:0000256" key="7">
    <source>
        <dbReference type="SAM" id="Phobius"/>
    </source>
</evidence>
<keyword evidence="5 7" id="KW-1133">Transmembrane helix</keyword>
<accession>V5SI05</accession>
<dbReference type="Proteomes" id="UP000018542">
    <property type="component" value="Chromosome"/>
</dbReference>
<gene>
    <name evidence="8" type="ORF">W911_16780</name>
</gene>
<dbReference type="InterPro" id="IPR036259">
    <property type="entry name" value="MFS_trans_sf"/>
</dbReference>
<feature type="transmembrane region" description="Helical" evidence="7">
    <location>
        <begin position="159"/>
        <end position="177"/>
    </location>
</feature>
<name>V5SI05_9HYPH</name>
<dbReference type="PATRIC" id="fig|1029756.8.peg.3495"/>
<dbReference type="RefSeq" id="WP_023788648.1">
    <property type="nucleotide sequence ID" value="NC_022997.1"/>
</dbReference>
<feature type="transmembrane region" description="Helical" evidence="7">
    <location>
        <begin position="290"/>
        <end position="313"/>
    </location>
</feature>
<feature type="transmembrane region" description="Helical" evidence="7">
    <location>
        <begin position="227"/>
        <end position="251"/>
    </location>
</feature>
<dbReference type="InterPro" id="IPR011701">
    <property type="entry name" value="MFS"/>
</dbReference>
<evidence type="ECO:0000313" key="9">
    <source>
        <dbReference type="Proteomes" id="UP000018542"/>
    </source>
</evidence>
<sequence>MAITDVGRDDEAKVLSFPRIFLAIGGIYVAQSLVSGLTFQSLPAILRHAGLPLEQIGLLSLGLLPWALKFLWAPWIERFRIGSPNGSRAIVAVGQIVVTVALLSLAIVPLSDFPMLLAVLLVAAAAAATIDIACDGFAVDQLAENRRGWGNTAQVGGSYLGFMLGGGAYLWGVAHVGFPKATLWLAASLVILSLPFVLLARDRRTARAHAPHIPSLRFALVRPEVRIGILLVLIGGIGPRVAASLTGPFLIDRGVDLGVVGILNGTASLTAGLAGTVVGGALVHWLGARLAAIAALGLDVLALGALFLVSFVVAPSLPVLVAALLALTTAMAIGFVALYALLMGASSPRQAGVDFTLFQCADATTATISGLAGGVLAASLGYSAVFGLAGAIAAAVALAAVQLTRRIANVNHGA</sequence>
<evidence type="ECO:0000256" key="6">
    <source>
        <dbReference type="ARBA" id="ARBA00023136"/>
    </source>
</evidence>
<feature type="transmembrane region" description="Helical" evidence="7">
    <location>
        <begin position="257"/>
        <end position="283"/>
    </location>
</feature>
<reference evidence="8 9" key="1">
    <citation type="journal article" date="2014" name="Genome Announc.">
        <title>Complete Genome Sequence of Hyphomicrobium nitrativorans Strain NL23, a Denitrifying Bacterium Isolated from Biofilm of a Methanol-Fed Denitrification System Treating Seawater at the Montreal Biodome.</title>
        <authorList>
            <person name="Martineau C."/>
            <person name="Villeneuve C."/>
            <person name="Mauffrey F."/>
            <person name="Villemur R."/>
        </authorList>
    </citation>
    <scope>NUCLEOTIDE SEQUENCE [LARGE SCALE GENOMIC DNA]</scope>
    <source>
        <strain evidence="8">NL23</strain>
    </source>
</reference>
<dbReference type="STRING" id="1029756.W911_16780"/>
<evidence type="ECO:0000313" key="8">
    <source>
        <dbReference type="EMBL" id="AHB49680.1"/>
    </source>
</evidence>
<dbReference type="GO" id="GO:0016020">
    <property type="term" value="C:membrane"/>
    <property type="evidence" value="ECO:0007669"/>
    <property type="project" value="UniProtKB-SubCell"/>
</dbReference>
<evidence type="ECO:0000256" key="1">
    <source>
        <dbReference type="ARBA" id="ARBA00004141"/>
    </source>
</evidence>
<evidence type="ECO:0000256" key="5">
    <source>
        <dbReference type="ARBA" id="ARBA00022989"/>
    </source>
</evidence>
<dbReference type="SUPFAM" id="SSF103473">
    <property type="entry name" value="MFS general substrate transporter"/>
    <property type="match status" value="1"/>
</dbReference>
<evidence type="ECO:0000256" key="2">
    <source>
        <dbReference type="ARBA" id="ARBA00008335"/>
    </source>
</evidence>